<dbReference type="InterPro" id="IPR002182">
    <property type="entry name" value="NB-ARC"/>
</dbReference>
<proteinExistence type="predicted"/>
<dbReference type="GO" id="GO:0043531">
    <property type="term" value="F:ADP binding"/>
    <property type="evidence" value="ECO:0007669"/>
    <property type="project" value="InterPro"/>
</dbReference>
<dbReference type="InterPro" id="IPR027417">
    <property type="entry name" value="P-loop_NTPase"/>
</dbReference>
<dbReference type="EMBL" id="CP021748">
    <property type="protein sequence ID" value="ARX85081.1"/>
    <property type="molecule type" value="Genomic_DNA"/>
</dbReference>
<gene>
    <name evidence="2" type="ORF">SMD44_04539</name>
</gene>
<evidence type="ECO:0000259" key="1">
    <source>
        <dbReference type="Pfam" id="PF00931"/>
    </source>
</evidence>
<dbReference type="AlphaFoldDB" id="A0A1Z1WF67"/>
<dbReference type="PANTHER" id="PTHR47691">
    <property type="entry name" value="REGULATOR-RELATED"/>
    <property type="match status" value="1"/>
</dbReference>
<dbReference type="eggNOG" id="COG3903">
    <property type="taxonomic scope" value="Bacteria"/>
</dbReference>
<sequence>MGDLPPGSDTGLVGRRRELAELRGRLAQHRLVTLSGVGGVGKTRLARQAAAALRPRFRDGVWWAELSPLADGALLTYAIAEALPLVDQSGRPMLEAVAEYLAGRELLLVLDTCEHVVGECADAVAALLMTAPGLRVLATSRRPLGLSVEDVVPLAPLPEADARALLALRVGDAVPGGTGDGSEVAALCRRLDGLPLAIELAAARLREMSPAELNRRLDDRFEVLGETRQPVYEADPPWHQALRTAIGWSHQLCTPAQRLAWARLSVFAGTFDKEAARRVCADDRLPARDVSDLLASLVQSSIVEWVPAGPVSRYRMLDTIREFGLSWLRGLGEEEAVRRRHVDHYSALAHTAEQSWSGPDQVAWYHRVNAEHANFRAALDSCLADGDGHRAQELSGTLWFVWFACGFATEGRHYLDRSLALGPTPGHVRGKALWASGLIAMTQGDPASVHGVAAALRDATADGDDATAPYAVAYLTGAALIVTGRYAAAIETLGTPPSARPAPGNFDAAWGLIRTARAFTHVFLGQYDEAAAVSAELCADCARGGELWLRAYGDYTRALAELARGRPAEAVTHARAAVRGKHRFQDGLGMALALDLLAAASVATRDAVQAARLLGGADRLWQTMGSARAGSEDVVAARRACEAKARGLIGDEAYGAAFRAGYENDLDAVVTEALAV</sequence>
<organism evidence="2 3">
    <name type="scientific">Streptomyces alboflavus</name>
    <dbReference type="NCBI Taxonomy" id="67267"/>
    <lineage>
        <taxon>Bacteria</taxon>
        <taxon>Bacillati</taxon>
        <taxon>Actinomycetota</taxon>
        <taxon>Actinomycetes</taxon>
        <taxon>Kitasatosporales</taxon>
        <taxon>Streptomycetaceae</taxon>
        <taxon>Streptomyces</taxon>
    </lineage>
</organism>
<dbReference type="Gene3D" id="3.40.50.300">
    <property type="entry name" value="P-loop containing nucleotide triphosphate hydrolases"/>
    <property type="match status" value="1"/>
</dbReference>
<keyword evidence="3" id="KW-1185">Reference proteome</keyword>
<dbReference type="Proteomes" id="UP000195880">
    <property type="component" value="Chromosome"/>
</dbReference>
<evidence type="ECO:0000313" key="3">
    <source>
        <dbReference type="Proteomes" id="UP000195880"/>
    </source>
</evidence>
<dbReference type="KEGG" id="salf:SMD44_04539"/>
<feature type="domain" description="NB-ARC" evidence="1">
    <location>
        <begin position="28"/>
        <end position="141"/>
    </location>
</feature>
<dbReference type="OrthoDB" id="499349at2"/>
<evidence type="ECO:0000313" key="2">
    <source>
        <dbReference type="EMBL" id="ARX85081.1"/>
    </source>
</evidence>
<dbReference type="Pfam" id="PF00931">
    <property type="entry name" value="NB-ARC"/>
    <property type="match status" value="1"/>
</dbReference>
<accession>A0A1Z1WF67</accession>
<reference evidence="2 3" key="1">
    <citation type="submission" date="2017-05" db="EMBL/GenBank/DDBJ databases">
        <title>Streptomyces alboflavus Genome sequencing and assembly.</title>
        <authorList>
            <person name="Wang Y."/>
            <person name="Du B."/>
            <person name="Ding Y."/>
            <person name="Liu H."/>
            <person name="Hou Q."/>
            <person name="Liu K."/>
            <person name="Wang C."/>
            <person name="Yao L."/>
        </authorList>
    </citation>
    <scope>NUCLEOTIDE SEQUENCE [LARGE SCALE GENOMIC DNA]</scope>
    <source>
        <strain evidence="2 3">MDJK44</strain>
    </source>
</reference>
<dbReference type="SUPFAM" id="SSF52540">
    <property type="entry name" value="P-loop containing nucleoside triphosphate hydrolases"/>
    <property type="match status" value="1"/>
</dbReference>
<dbReference type="RefSeq" id="WP_087885076.1">
    <property type="nucleotide sequence ID" value="NZ_CP021748.1"/>
</dbReference>
<dbReference type="PANTHER" id="PTHR47691:SF3">
    <property type="entry name" value="HTH-TYPE TRANSCRIPTIONAL REGULATOR RV0890C-RELATED"/>
    <property type="match status" value="1"/>
</dbReference>
<dbReference type="STRING" id="67267.GCA_000716675_08037"/>
<name>A0A1Z1WF67_9ACTN</name>
<dbReference type="PRINTS" id="PR00364">
    <property type="entry name" value="DISEASERSIST"/>
</dbReference>
<protein>
    <recommendedName>
        <fullName evidence="1">NB-ARC domain-containing protein</fullName>
    </recommendedName>
</protein>